<comment type="caution">
    <text evidence="5">The sequence shown here is derived from an EMBL/GenBank/DDBJ whole genome shotgun (WGS) entry which is preliminary data.</text>
</comment>
<evidence type="ECO:0000256" key="3">
    <source>
        <dbReference type="SAM" id="MobiDB-lite"/>
    </source>
</evidence>
<dbReference type="GO" id="GO:0005634">
    <property type="term" value="C:nucleus"/>
    <property type="evidence" value="ECO:0007669"/>
    <property type="project" value="TreeGrafter"/>
</dbReference>
<gene>
    <name evidence="5" type="ORF">RUM43_005743</name>
</gene>
<dbReference type="Gene3D" id="3.30.70.330">
    <property type="match status" value="1"/>
</dbReference>
<evidence type="ECO:0000256" key="1">
    <source>
        <dbReference type="ARBA" id="ARBA00022884"/>
    </source>
</evidence>
<organism evidence="5 6">
    <name type="scientific">Polyplax serrata</name>
    <name type="common">Common mouse louse</name>
    <dbReference type="NCBI Taxonomy" id="468196"/>
    <lineage>
        <taxon>Eukaryota</taxon>
        <taxon>Metazoa</taxon>
        <taxon>Ecdysozoa</taxon>
        <taxon>Arthropoda</taxon>
        <taxon>Hexapoda</taxon>
        <taxon>Insecta</taxon>
        <taxon>Pterygota</taxon>
        <taxon>Neoptera</taxon>
        <taxon>Paraneoptera</taxon>
        <taxon>Psocodea</taxon>
        <taxon>Troctomorpha</taxon>
        <taxon>Phthiraptera</taxon>
        <taxon>Anoplura</taxon>
        <taxon>Polyplacidae</taxon>
        <taxon>Polyplax</taxon>
    </lineage>
</organism>
<feature type="compositionally biased region" description="Basic residues" evidence="3">
    <location>
        <begin position="24"/>
        <end position="36"/>
    </location>
</feature>
<sequence length="460" mass="51968">MGDLELSLDDIIKKKLKKTDLKRNRNNTRNGKKPIRRISDPNNRVSKNAGGSAMGKKLRNPAKNARGQGARPAIADARNKLIQKQRQNITDAREKLCQIAKQTDARLRLMKMREIQRGPTTGMRSAQPRVLPEPSILQRTVQSRMNTSMYEDEMMDFTNNVGYLSRNFADKVAMDEEMYNYPFRARQDSSLLYRTVENDMTHSRLYEDDKYNWSKPLMSGIDDYVEIPTSRLTSRVLKGIGRSDDIRGATQSWDFDETPIVITKKIKPQETVGILKRVANTGMVSGQPVKIIKESSPQAKPKAPARTLSERFCQEGNLSAQKINLLKAKLEASQKNNKFLPEEAQVGHRIVVSNLVPTVTHDDVKELFEDIGELLSSKVVRPGTAEVVYKLHKDAVRAVDVYHNRQLDGQPMKCLLVNNRSTLAMASKSFKGAAQQKLSKTVVEVDMTAFRKALHKKSTS</sequence>
<dbReference type="InterPro" id="IPR035979">
    <property type="entry name" value="RBD_domain_sf"/>
</dbReference>
<accession>A0AAN8PBN2</accession>
<name>A0AAN8PBN2_POLSC</name>
<dbReference type="PROSITE" id="PS50102">
    <property type="entry name" value="RRM"/>
    <property type="match status" value="1"/>
</dbReference>
<protein>
    <recommendedName>
        <fullName evidence="4">RRM domain-containing protein</fullName>
    </recommendedName>
</protein>
<dbReference type="PANTHER" id="PTHR19965:SF94">
    <property type="entry name" value="FI13061P-RELATED"/>
    <property type="match status" value="1"/>
</dbReference>
<evidence type="ECO:0000256" key="2">
    <source>
        <dbReference type="PROSITE-ProRule" id="PRU00176"/>
    </source>
</evidence>
<feature type="domain" description="RRM" evidence="4">
    <location>
        <begin position="348"/>
        <end position="419"/>
    </location>
</feature>
<dbReference type="EMBL" id="JAWJWE010000037">
    <property type="protein sequence ID" value="KAK6625445.1"/>
    <property type="molecule type" value="Genomic_DNA"/>
</dbReference>
<dbReference type="AlphaFoldDB" id="A0AAN8PBN2"/>
<dbReference type="GO" id="GO:0003729">
    <property type="term" value="F:mRNA binding"/>
    <property type="evidence" value="ECO:0007669"/>
    <property type="project" value="TreeGrafter"/>
</dbReference>
<dbReference type="CDD" id="cd12681">
    <property type="entry name" value="RRM_SKAR"/>
    <property type="match status" value="1"/>
</dbReference>
<evidence type="ECO:0000313" key="5">
    <source>
        <dbReference type="EMBL" id="KAK6625445.1"/>
    </source>
</evidence>
<evidence type="ECO:0000259" key="4">
    <source>
        <dbReference type="PROSITE" id="PS50102"/>
    </source>
</evidence>
<feature type="region of interest" description="Disordered" evidence="3">
    <location>
        <begin position="20"/>
        <end position="71"/>
    </location>
</feature>
<dbReference type="SMART" id="SM00360">
    <property type="entry name" value="RRM"/>
    <property type="match status" value="1"/>
</dbReference>
<dbReference type="InterPro" id="IPR012677">
    <property type="entry name" value="Nucleotide-bd_a/b_plait_sf"/>
</dbReference>
<proteinExistence type="predicted"/>
<dbReference type="InterPro" id="IPR000504">
    <property type="entry name" value="RRM_dom"/>
</dbReference>
<dbReference type="Proteomes" id="UP001372834">
    <property type="component" value="Unassembled WGS sequence"/>
</dbReference>
<dbReference type="InterPro" id="IPR034784">
    <property type="entry name" value="PDIP3_RRM"/>
</dbReference>
<dbReference type="Pfam" id="PF00076">
    <property type="entry name" value="RRM_1"/>
    <property type="match status" value="1"/>
</dbReference>
<keyword evidence="1 2" id="KW-0694">RNA-binding</keyword>
<dbReference type="PANTHER" id="PTHR19965">
    <property type="entry name" value="RNA AND EXPORT FACTOR BINDING PROTEIN"/>
    <property type="match status" value="1"/>
</dbReference>
<dbReference type="SUPFAM" id="SSF54928">
    <property type="entry name" value="RNA-binding domain, RBD"/>
    <property type="match status" value="1"/>
</dbReference>
<dbReference type="InterPro" id="IPR051229">
    <property type="entry name" value="ALYREF_mRNA_export"/>
</dbReference>
<evidence type="ECO:0000313" key="6">
    <source>
        <dbReference type="Proteomes" id="UP001372834"/>
    </source>
</evidence>
<dbReference type="GO" id="GO:0006406">
    <property type="term" value="P:mRNA export from nucleus"/>
    <property type="evidence" value="ECO:0007669"/>
    <property type="project" value="TreeGrafter"/>
</dbReference>
<reference evidence="5 6" key="1">
    <citation type="submission" date="2023-10" db="EMBL/GenBank/DDBJ databases">
        <title>Genomes of two closely related lineages of the louse Polyplax serrata with different host specificities.</title>
        <authorList>
            <person name="Martinu J."/>
            <person name="Tarabai H."/>
            <person name="Stefka J."/>
            <person name="Hypsa V."/>
        </authorList>
    </citation>
    <scope>NUCLEOTIDE SEQUENCE [LARGE SCALE GENOMIC DNA]</scope>
    <source>
        <strain evidence="5">HR10_N</strain>
    </source>
</reference>